<dbReference type="EMBL" id="CAVMJV010000045">
    <property type="protein sequence ID" value="CAK5082051.1"/>
    <property type="molecule type" value="Genomic_DNA"/>
</dbReference>
<sequence>MRIKFLGDCYYCVSGMPVNRPNHADMCVLMGLEMIKTIRQVRLATGVNVDMRIGVHSGSVLCGILGLRKWQFDVWSDDVTLANQMETTGKPGALHISNKTKDSLIDKYNILEAPPLDEQIFKSNKHKTYFILPDNYYNDFERPSNICINKRLVNLNFFEKKIWEKILKIFLFFLIIFSPSECNLSQIQAKNNFDENHLLPTRDDFTRHHRAISMKAKGVKMAEYWGEQTRVLGPLSTTPNVKRKFRNELNDKNRENKQSGYTGG</sequence>
<organism evidence="1 2">
    <name type="scientific">Meloidogyne enterolobii</name>
    <name type="common">Root-knot nematode worm</name>
    <name type="synonym">Meloidogyne mayaguensis</name>
    <dbReference type="NCBI Taxonomy" id="390850"/>
    <lineage>
        <taxon>Eukaryota</taxon>
        <taxon>Metazoa</taxon>
        <taxon>Ecdysozoa</taxon>
        <taxon>Nematoda</taxon>
        <taxon>Chromadorea</taxon>
        <taxon>Rhabditida</taxon>
        <taxon>Tylenchina</taxon>
        <taxon>Tylenchomorpha</taxon>
        <taxon>Tylenchoidea</taxon>
        <taxon>Meloidogynidae</taxon>
        <taxon>Meloidogyninae</taxon>
        <taxon>Meloidogyne</taxon>
    </lineage>
</organism>
<accession>A0ACB0ZUZ2</accession>
<dbReference type="Proteomes" id="UP001497535">
    <property type="component" value="Unassembled WGS sequence"/>
</dbReference>
<evidence type="ECO:0000313" key="2">
    <source>
        <dbReference type="Proteomes" id="UP001497535"/>
    </source>
</evidence>
<name>A0ACB0ZUZ2_MELEN</name>
<evidence type="ECO:0000313" key="1">
    <source>
        <dbReference type="EMBL" id="CAK5082051.1"/>
    </source>
</evidence>
<gene>
    <name evidence="1" type="ORF">MENTE1834_LOCUS29302</name>
</gene>
<keyword evidence="2" id="KW-1185">Reference proteome</keyword>
<protein>
    <submittedName>
        <fullName evidence="1">Uncharacterized protein</fullName>
    </submittedName>
</protein>
<proteinExistence type="predicted"/>
<comment type="caution">
    <text evidence="1">The sequence shown here is derived from an EMBL/GenBank/DDBJ whole genome shotgun (WGS) entry which is preliminary data.</text>
</comment>
<reference evidence="1" key="1">
    <citation type="submission" date="2023-11" db="EMBL/GenBank/DDBJ databases">
        <authorList>
            <person name="Poullet M."/>
        </authorList>
    </citation>
    <scope>NUCLEOTIDE SEQUENCE</scope>
    <source>
        <strain evidence="1">E1834</strain>
    </source>
</reference>